<evidence type="ECO:0000313" key="2">
    <source>
        <dbReference type="Proteomes" id="UP000033657"/>
    </source>
</evidence>
<dbReference type="EMBL" id="JYGM01000001">
    <property type="protein sequence ID" value="KJQ65547.1"/>
    <property type="molecule type" value="Genomic_DNA"/>
</dbReference>
<gene>
    <name evidence="1" type="ORF">TZ87_00677</name>
</gene>
<accession>A0A0F2D3F1</accession>
<organism evidence="1 2">
    <name type="scientific">Streptococcus oralis subsp. oralis</name>
    <dbReference type="NCBI Taxonomy" id="1891914"/>
    <lineage>
        <taxon>Bacteria</taxon>
        <taxon>Bacillati</taxon>
        <taxon>Bacillota</taxon>
        <taxon>Bacilli</taxon>
        <taxon>Lactobacillales</taxon>
        <taxon>Streptococcaceae</taxon>
        <taxon>Streptococcus</taxon>
    </lineage>
</organism>
<sequence>MDDKTEMCLLDWVAFFYLWGKVKGDKHVSCYQRNITKQTSI</sequence>
<dbReference type="Proteomes" id="UP000033657">
    <property type="component" value="Unassembled WGS sequence"/>
</dbReference>
<evidence type="ECO:0000313" key="1">
    <source>
        <dbReference type="EMBL" id="KJQ65547.1"/>
    </source>
</evidence>
<protein>
    <submittedName>
        <fullName evidence="1">Uncharacterized protein</fullName>
    </submittedName>
</protein>
<comment type="caution">
    <text evidence="1">The sequence shown here is derived from an EMBL/GenBank/DDBJ whole genome shotgun (WGS) entry which is preliminary data.</text>
</comment>
<name>A0A0F2D3F1_STROR</name>
<proteinExistence type="predicted"/>
<dbReference type="AlphaFoldDB" id="A0A0F2D3F1"/>
<reference evidence="1 2" key="1">
    <citation type="submission" date="2015-02" db="EMBL/GenBank/DDBJ databases">
        <title>Evolution of amylase-binding proteins of oral streptococcal species.</title>
        <authorList>
            <person name="Haase E.M."/>
        </authorList>
    </citation>
    <scope>NUCLEOTIDE SEQUENCE [LARGE SCALE GENOMIC DNA]</scope>
    <source>
        <strain evidence="1 2">COL85/1862</strain>
    </source>
</reference>